<evidence type="ECO:0000313" key="1">
    <source>
        <dbReference type="EMBL" id="KXL53176.1"/>
    </source>
</evidence>
<protein>
    <submittedName>
        <fullName evidence="1">Uncharacterized protein</fullName>
    </submittedName>
</protein>
<name>A0A136WF55_9FIRM</name>
<keyword evidence="2" id="KW-1185">Reference proteome</keyword>
<dbReference type="STRING" id="36847.CLNEO_11470"/>
<sequence length="30" mass="3668">MAKRVETRIFKIIHLEILNIETVRRNDFVI</sequence>
<dbReference type="Proteomes" id="UP000070539">
    <property type="component" value="Unassembled WGS sequence"/>
</dbReference>
<reference evidence="1 2" key="1">
    <citation type="submission" date="2016-01" db="EMBL/GenBank/DDBJ databases">
        <title>Genome sequence of Clostridium neopropionicum X4, DSM-3847.</title>
        <authorList>
            <person name="Poehlein A."/>
            <person name="Beck M.H."/>
            <person name="Bengelsdorf F.R."/>
            <person name="Daniel R."/>
            <person name="Duerre P."/>
        </authorList>
    </citation>
    <scope>NUCLEOTIDE SEQUENCE [LARGE SCALE GENOMIC DNA]</scope>
    <source>
        <strain evidence="1 2">DSM-3847</strain>
    </source>
</reference>
<gene>
    <name evidence="1" type="ORF">CLNEO_11470</name>
</gene>
<organism evidence="1 2">
    <name type="scientific">Anaerotignum neopropionicum</name>
    <dbReference type="NCBI Taxonomy" id="36847"/>
    <lineage>
        <taxon>Bacteria</taxon>
        <taxon>Bacillati</taxon>
        <taxon>Bacillota</taxon>
        <taxon>Clostridia</taxon>
        <taxon>Lachnospirales</taxon>
        <taxon>Anaerotignaceae</taxon>
        <taxon>Anaerotignum</taxon>
    </lineage>
</organism>
<dbReference type="EMBL" id="LRVM01000003">
    <property type="protein sequence ID" value="KXL53176.1"/>
    <property type="molecule type" value="Genomic_DNA"/>
</dbReference>
<accession>A0A136WF55</accession>
<dbReference type="AlphaFoldDB" id="A0A136WF55"/>
<evidence type="ECO:0000313" key="2">
    <source>
        <dbReference type="Proteomes" id="UP000070539"/>
    </source>
</evidence>
<proteinExistence type="predicted"/>
<comment type="caution">
    <text evidence="1">The sequence shown here is derived from an EMBL/GenBank/DDBJ whole genome shotgun (WGS) entry which is preliminary data.</text>
</comment>